<evidence type="ECO:0000313" key="1">
    <source>
        <dbReference type="EMBL" id="KWU03758.1"/>
    </source>
</evidence>
<sequence length="257" mass="28174">MSKPKIIFFDIDGTLIEKKKSITPKMLETLHALQDNGIMICIASGRPPVQLPKLGVDFDAYLTFNGSYCYNDQDIVFDNPLRQGDVLQMIQNAQKINRPLAVATKTRIAANGVDEDLKEYFAIGGTDLKVAPDFDVVVDQDTVYQIMVGCREKDYDGLVANTQNAKVTAWWDRAADIIPATGSKGVAIEKVLDYYQIPVSEAIAFGDGGNDIEMLKTVGHGVAMGNATDDVKEIADDICGSVQDDGIFTYCKKHNLI</sequence>
<protein>
    <submittedName>
        <fullName evidence="1">HAD family hydrolase</fullName>
    </submittedName>
</protein>
<dbReference type="SFLD" id="SFLDS00003">
    <property type="entry name" value="Haloacid_Dehalogenase"/>
    <property type="match status" value="1"/>
</dbReference>
<name>A0A109DE79_9LACO</name>
<dbReference type="Gene3D" id="3.40.50.1000">
    <property type="entry name" value="HAD superfamily/HAD-like"/>
    <property type="match status" value="1"/>
</dbReference>
<dbReference type="EMBL" id="LJGP01000019">
    <property type="protein sequence ID" value="KWU03758.1"/>
    <property type="molecule type" value="Genomic_DNA"/>
</dbReference>
<reference evidence="1 2" key="1">
    <citation type="journal article" date="2016" name="Microbiology (Mosc.)">
        <title>Comparison of Lactobacillus crispatus isolates from Lactobacillus-dominated vaginal microbiomes with isolates from microbiomes containing bacterial vaginosis-associated bacteria.</title>
        <authorList>
            <person name="Abdelmaksoud A.A."/>
            <person name="Koparde V.N."/>
            <person name="Sheth N.U."/>
            <person name="Serrano M.G."/>
            <person name="Glascock A.L."/>
            <person name="Fettweis J.M."/>
            <person name="Strauss Iii J.F."/>
            <person name="Buck G.A."/>
            <person name="Jefferson K.K."/>
        </authorList>
    </citation>
    <scope>NUCLEOTIDE SEQUENCE [LARGE SCALE GENOMIC DNA]</scope>
    <source>
        <strain evidence="1 2">VMC3</strain>
    </source>
</reference>
<comment type="caution">
    <text evidence="1">The sequence shown here is derived from an EMBL/GenBank/DDBJ whole genome shotgun (WGS) entry which is preliminary data.</text>
</comment>
<dbReference type="InterPro" id="IPR000150">
    <property type="entry name" value="Cof"/>
</dbReference>
<dbReference type="GO" id="GO:0016791">
    <property type="term" value="F:phosphatase activity"/>
    <property type="evidence" value="ECO:0007669"/>
    <property type="project" value="UniProtKB-ARBA"/>
</dbReference>
<dbReference type="SUPFAM" id="SSF56784">
    <property type="entry name" value="HAD-like"/>
    <property type="match status" value="1"/>
</dbReference>
<dbReference type="NCBIfam" id="TIGR01484">
    <property type="entry name" value="HAD-SF-IIB"/>
    <property type="match status" value="1"/>
</dbReference>
<proteinExistence type="predicted"/>
<gene>
    <name evidence="1" type="ORF">AEL95_06145</name>
</gene>
<dbReference type="Pfam" id="PF08282">
    <property type="entry name" value="Hydrolase_3"/>
    <property type="match status" value="1"/>
</dbReference>
<accession>A0A109DE79</accession>
<dbReference type="NCBIfam" id="TIGR00099">
    <property type="entry name" value="Cof-subfamily"/>
    <property type="match status" value="1"/>
</dbReference>
<dbReference type="RefSeq" id="WP_060462123.1">
    <property type="nucleotide sequence ID" value="NZ_AP025162.1"/>
</dbReference>
<dbReference type="Proteomes" id="UP000067598">
    <property type="component" value="Unassembled WGS sequence"/>
</dbReference>
<dbReference type="PROSITE" id="PS01229">
    <property type="entry name" value="COF_2"/>
    <property type="match status" value="1"/>
</dbReference>
<dbReference type="GO" id="GO:0000287">
    <property type="term" value="F:magnesium ion binding"/>
    <property type="evidence" value="ECO:0007669"/>
    <property type="project" value="TreeGrafter"/>
</dbReference>
<evidence type="ECO:0000313" key="2">
    <source>
        <dbReference type="Proteomes" id="UP000067598"/>
    </source>
</evidence>
<dbReference type="GO" id="GO:0005829">
    <property type="term" value="C:cytosol"/>
    <property type="evidence" value="ECO:0007669"/>
    <property type="project" value="TreeGrafter"/>
</dbReference>
<organism evidence="1 2">
    <name type="scientific">Lactobacillus crispatus</name>
    <dbReference type="NCBI Taxonomy" id="47770"/>
    <lineage>
        <taxon>Bacteria</taxon>
        <taxon>Bacillati</taxon>
        <taxon>Bacillota</taxon>
        <taxon>Bacilli</taxon>
        <taxon>Lactobacillales</taxon>
        <taxon>Lactobacillaceae</taxon>
        <taxon>Lactobacillus</taxon>
    </lineage>
</organism>
<dbReference type="PANTHER" id="PTHR10000:SF25">
    <property type="entry name" value="PHOSPHATASE YKRA-RELATED"/>
    <property type="match status" value="1"/>
</dbReference>
<dbReference type="AlphaFoldDB" id="A0A109DE79"/>
<keyword evidence="1" id="KW-0378">Hydrolase</keyword>
<dbReference type="InterPro" id="IPR006379">
    <property type="entry name" value="HAD-SF_hydro_IIB"/>
</dbReference>
<dbReference type="PANTHER" id="PTHR10000">
    <property type="entry name" value="PHOSPHOSERINE PHOSPHATASE"/>
    <property type="match status" value="1"/>
</dbReference>
<dbReference type="InterPro" id="IPR036412">
    <property type="entry name" value="HAD-like_sf"/>
</dbReference>
<dbReference type="PATRIC" id="fig|47770.28.peg.630"/>
<dbReference type="Gene3D" id="3.30.1240.10">
    <property type="match status" value="1"/>
</dbReference>
<dbReference type="InterPro" id="IPR023214">
    <property type="entry name" value="HAD_sf"/>
</dbReference>
<dbReference type="SFLD" id="SFLDG01140">
    <property type="entry name" value="C2.B:_Phosphomannomutase_and_P"/>
    <property type="match status" value="1"/>
</dbReference>